<dbReference type="EMBL" id="JQEC01000004">
    <property type="protein sequence ID" value="KGJ96895.1"/>
    <property type="molecule type" value="Genomic_DNA"/>
</dbReference>
<protein>
    <submittedName>
        <fullName evidence="2">Uncharacterized protein</fullName>
    </submittedName>
</protein>
<sequence length="46" mass="5366">MFDKRQERIRSGKQDAPHNSEVLGLYQISIQPLLTPPPLDYESRIK</sequence>
<name>A0A099L373_COLPS</name>
<accession>A0A099L373</accession>
<comment type="caution">
    <text evidence="2">The sequence shown here is derived from an EMBL/GenBank/DDBJ whole genome shotgun (WGS) entry which is preliminary data.</text>
</comment>
<feature type="compositionally biased region" description="Basic and acidic residues" evidence="1">
    <location>
        <begin position="1"/>
        <end position="18"/>
    </location>
</feature>
<evidence type="ECO:0000313" key="2">
    <source>
        <dbReference type="EMBL" id="KGJ96895.1"/>
    </source>
</evidence>
<feature type="region of interest" description="Disordered" evidence="1">
    <location>
        <begin position="1"/>
        <end position="21"/>
    </location>
</feature>
<evidence type="ECO:0000313" key="3">
    <source>
        <dbReference type="Proteomes" id="UP000029868"/>
    </source>
</evidence>
<gene>
    <name evidence="2" type="ORF">GAB14E_1363</name>
</gene>
<dbReference type="Proteomes" id="UP000029868">
    <property type="component" value="Unassembled WGS sequence"/>
</dbReference>
<evidence type="ECO:0000256" key="1">
    <source>
        <dbReference type="SAM" id="MobiDB-lite"/>
    </source>
</evidence>
<dbReference type="AlphaFoldDB" id="A0A099L373"/>
<organism evidence="2 3">
    <name type="scientific">Colwellia psychrerythraea</name>
    <name type="common">Vibrio psychroerythus</name>
    <dbReference type="NCBI Taxonomy" id="28229"/>
    <lineage>
        <taxon>Bacteria</taxon>
        <taxon>Pseudomonadati</taxon>
        <taxon>Pseudomonadota</taxon>
        <taxon>Gammaproteobacteria</taxon>
        <taxon>Alteromonadales</taxon>
        <taxon>Colwelliaceae</taxon>
        <taxon>Colwellia</taxon>
    </lineage>
</organism>
<reference evidence="2 3" key="1">
    <citation type="submission" date="2014-08" db="EMBL/GenBank/DDBJ databases">
        <title>Genomic and Phenotypic Diversity of Colwellia psychrerythraea strains from Disparate Marine Basins.</title>
        <authorList>
            <person name="Techtmann S.M."/>
            <person name="Stelling S.C."/>
            <person name="Utturkar S.M."/>
            <person name="Alshibli N."/>
            <person name="Harris A."/>
            <person name="Brown S.D."/>
            <person name="Hazen T.C."/>
        </authorList>
    </citation>
    <scope>NUCLEOTIDE SEQUENCE [LARGE SCALE GENOMIC DNA]</scope>
    <source>
        <strain evidence="2 3">GAB14E</strain>
    </source>
</reference>
<proteinExistence type="predicted"/>